<feature type="compositionally biased region" description="Basic and acidic residues" evidence="2">
    <location>
        <begin position="620"/>
        <end position="632"/>
    </location>
</feature>
<dbReference type="PANTHER" id="PTHR12436">
    <property type="entry name" value="80 KDA MCM3-ASSOCIATED PROTEIN"/>
    <property type="match status" value="1"/>
</dbReference>
<dbReference type="GO" id="GO:0004843">
    <property type="term" value="F:cysteine-type deubiquitinase activity"/>
    <property type="evidence" value="ECO:0007669"/>
    <property type="project" value="InterPro"/>
</dbReference>
<comment type="caution">
    <text evidence="4">The sequence shown here is derived from an EMBL/GenBank/DDBJ whole genome shotgun (WGS) entry which is preliminary data.</text>
</comment>
<dbReference type="GO" id="GO:0006406">
    <property type="term" value="P:mRNA export from nucleus"/>
    <property type="evidence" value="ECO:0007669"/>
    <property type="project" value="TreeGrafter"/>
</dbReference>
<keyword evidence="1" id="KW-0175">Coiled coil</keyword>
<dbReference type="CDD" id="cd02257">
    <property type="entry name" value="Peptidase_C19"/>
    <property type="match status" value="1"/>
</dbReference>
<dbReference type="Gene3D" id="3.90.70.10">
    <property type="entry name" value="Cysteine proteinases"/>
    <property type="match status" value="1"/>
</dbReference>
<dbReference type="FunFam" id="3.90.70.10:FF:000066">
    <property type="entry name" value="Ubiquitin carboxyl-terminal hydrolase 37"/>
    <property type="match status" value="1"/>
</dbReference>
<evidence type="ECO:0000259" key="3">
    <source>
        <dbReference type="PROSITE" id="PS50235"/>
    </source>
</evidence>
<accession>A0A5C6PR12</accession>
<dbReference type="PROSITE" id="PS50330">
    <property type="entry name" value="UIM"/>
    <property type="match status" value="1"/>
</dbReference>
<dbReference type="InterPro" id="IPR038765">
    <property type="entry name" value="Papain-like_cys_pep_sf"/>
</dbReference>
<dbReference type="EMBL" id="RHFK02000001">
    <property type="protein sequence ID" value="TWW81211.1"/>
    <property type="molecule type" value="Genomic_DNA"/>
</dbReference>
<dbReference type="Proteomes" id="UP000324091">
    <property type="component" value="Chromosome 1"/>
</dbReference>
<dbReference type="InterPro" id="IPR031910">
    <property type="entry name" value="GANP_CID_dom"/>
</dbReference>
<feature type="region of interest" description="Disordered" evidence="2">
    <location>
        <begin position="608"/>
        <end position="689"/>
    </location>
</feature>
<dbReference type="PROSITE" id="PS00973">
    <property type="entry name" value="USP_2"/>
    <property type="match status" value="1"/>
</dbReference>
<dbReference type="SUPFAM" id="SSF54001">
    <property type="entry name" value="Cysteine proteinases"/>
    <property type="match status" value="1"/>
</dbReference>
<dbReference type="InterPro" id="IPR001394">
    <property type="entry name" value="Peptidase_C19_UCH"/>
</dbReference>
<evidence type="ECO:0000256" key="2">
    <source>
        <dbReference type="SAM" id="MobiDB-lite"/>
    </source>
</evidence>
<feature type="compositionally biased region" description="Polar residues" evidence="2">
    <location>
        <begin position="643"/>
        <end position="659"/>
    </location>
</feature>
<dbReference type="InterPro" id="IPR028889">
    <property type="entry name" value="USP"/>
</dbReference>
<dbReference type="InterPro" id="IPR045107">
    <property type="entry name" value="SAC3/GANP/THP3"/>
</dbReference>
<evidence type="ECO:0000256" key="1">
    <source>
        <dbReference type="SAM" id="Coils"/>
    </source>
</evidence>
<dbReference type="Pfam" id="PF03399">
    <property type="entry name" value="SAC3_GANP"/>
    <property type="match status" value="1"/>
</dbReference>
<dbReference type="PROSITE" id="PS50235">
    <property type="entry name" value="USP_3"/>
    <property type="match status" value="1"/>
</dbReference>
<keyword evidence="5" id="KW-1185">Reference proteome</keyword>
<dbReference type="GO" id="GO:0005737">
    <property type="term" value="C:cytoplasm"/>
    <property type="evidence" value="ECO:0007669"/>
    <property type="project" value="TreeGrafter"/>
</dbReference>
<dbReference type="Gene3D" id="6.10.250.1340">
    <property type="match status" value="1"/>
</dbReference>
<dbReference type="GO" id="GO:0070390">
    <property type="term" value="C:transcription export complex 2"/>
    <property type="evidence" value="ECO:0007669"/>
    <property type="project" value="TreeGrafter"/>
</dbReference>
<protein>
    <submittedName>
        <fullName evidence="4">Ubiquitin carboxyl-terminal hydrolase 37</fullName>
    </submittedName>
</protein>
<evidence type="ECO:0000313" key="4">
    <source>
        <dbReference type="EMBL" id="TWW81211.1"/>
    </source>
</evidence>
<dbReference type="Pfam" id="PF02809">
    <property type="entry name" value="UIM"/>
    <property type="match status" value="2"/>
</dbReference>
<gene>
    <name evidence="4" type="ORF">D4764_01G0010260</name>
</gene>
<dbReference type="InterPro" id="IPR005062">
    <property type="entry name" value="SAC3/GANP/THP3_conserved"/>
</dbReference>
<dbReference type="PANTHER" id="PTHR12436:SF3">
    <property type="entry name" value="GERMINAL-CENTER ASSOCIATED NUCLEAR PROTEIN"/>
    <property type="match status" value="1"/>
</dbReference>
<dbReference type="Pfam" id="PF16766">
    <property type="entry name" value="CID_GANP"/>
    <property type="match status" value="1"/>
</dbReference>
<feature type="region of interest" description="Disordered" evidence="2">
    <location>
        <begin position="448"/>
        <end position="483"/>
    </location>
</feature>
<feature type="compositionally biased region" description="Acidic residues" evidence="2">
    <location>
        <begin position="454"/>
        <end position="474"/>
    </location>
</feature>
<dbReference type="Gene3D" id="1.25.40.990">
    <property type="match status" value="1"/>
</dbReference>
<organism evidence="4 5">
    <name type="scientific">Takifugu flavidus</name>
    <name type="common">sansaifugu</name>
    <dbReference type="NCBI Taxonomy" id="433684"/>
    <lineage>
        <taxon>Eukaryota</taxon>
        <taxon>Metazoa</taxon>
        <taxon>Chordata</taxon>
        <taxon>Craniata</taxon>
        <taxon>Vertebrata</taxon>
        <taxon>Euteleostomi</taxon>
        <taxon>Actinopterygii</taxon>
        <taxon>Neopterygii</taxon>
        <taxon>Teleostei</taxon>
        <taxon>Neoteleostei</taxon>
        <taxon>Acanthomorphata</taxon>
        <taxon>Eupercaria</taxon>
        <taxon>Tetraodontiformes</taxon>
        <taxon>Tetradontoidea</taxon>
        <taxon>Tetraodontidae</taxon>
        <taxon>Takifugu</taxon>
    </lineage>
</organism>
<dbReference type="AlphaFoldDB" id="A0A5C6PR12"/>
<proteinExistence type="predicted"/>
<evidence type="ECO:0000313" key="5">
    <source>
        <dbReference type="Proteomes" id="UP000324091"/>
    </source>
</evidence>
<dbReference type="Pfam" id="PF00443">
    <property type="entry name" value="UCH"/>
    <property type="match status" value="1"/>
</dbReference>
<dbReference type="InterPro" id="IPR003903">
    <property type="entry name" value="UIM_dom"/>
</dbReference>
<reference evidence="4 5" key="1">
    <citation type="submission" date="2019-04" db="EMBL/GenBank/DDBJ databases">
        <title>Chromosome genome assembly for Takifugu flavidus.</title>
        <authorList>
            <person name="Xiao S."/>
        </authorList>
    </citation>
    <scope>NUCLEOTIDE SEQUENCE [LARGE SCALE GENOMIC DNA]</scope>
    <source>
        <strain evidence="4">HTHZ2018</strain>
        <tissue evidence="4">Muscle</tissue>
    </source>
</reference>
<dbReference type="SMART" id="SM00726">
    <property type="entry name" value="UIM"/>
    <property type="match status" value="2"/>
</dbReference>
<keyword evidence="4" id="KW-0378">Hydrolase</keyword>
<sequence>MYVTLRHYLLPVTVFRNEKRKRPFQYISDLVEEPPKDQGSSRFSNLGNTCYMNAILQSLFSVPSFSKDMLSQSVPWSKVSINGLIRCFVHLLAKKDVGSSETKKDLLRKVKNAISSTVERFSGNMQNDAHEFLCQCLDQLKEEVAKVNKSLTNEAMVTSPVRAGGKGGQDSISSTARSGGLKEVGPALIYTCPVVNNMEFEVQHTITCKSCGEVVTKHERFNDLSIDLPRRKKKLTLSVCKKEKKRHAYVLQMEEIEYSCEKCSGKAATVSHKFSKLPRVLILHLKRYNYDPQLSLNNKLGQRVVIPRYLTLLSHCTQVTQPPVSISWVTQTSIPFEEEPWSSPDTGFEDTEAQDLAYITDLLETRQPADMDEFLDMTMDEDKENQTPKGLQWERDLDSQCNRNQEREEQELQQALTQSLMECAAQEMREEDDLRRATELSLQEFNRSLPEMLCSDDDSGNQDMMDTDWTEAEDESPKRNAESGDLANSFRLISVVSHIGGSSSSGHYISDVYDTKKQSWLTYNDLEVSETQEAVVQRDRDRSGYIFFYMHKDVLEQLSEMEKSGGIATTGRKQCCSTPAAAAQAKKRGKVLHNKELLLLWQRKKQSPSDNWRRPATGTEEAKVGSEGDSKSKASSSPYKTIPFSSSPVRSAATLSQSMPVKRSLMAKSQQFNTEPQKESTTESQSLECPVPSSFSYLIGQVAETAEEKYRLLEQRDKILRQSRPKRTDLDMSKVFVGTCPDMCPEKERFMRETRKQLSVFEVIPDTEMVDHTAAVKEYSRSSADQEEPLPHELRPLPVLCMTMNYLVTQIMDQVNENYRDWYDFVWNRTRGIRKDITQQHLCCPDTVSLIEKCTRFHIHCAHHLCEEHISAFDAKINNENMTKCLQSLKEMYQDLATHQVYCCREAEFRQYSVLLRLNDGDILREVQQFREEVRNSPEVKLAVQAFAAVNSNNFVRFFKLVKRASYLVSCLLHRYFNQVSKNKYRGEALVAEATTGQFKAADPKLEVRIVDTSAVFGQPAGMKDQITELTEPYHMLDESTESQQLFLPISHPQPVKPPSPKPVYHNEDIASVLECVIDEVVAEAVTEVAHDGVRYVTTAIVESSVHTESVLSEVMGQLLKEISSEEIEKERLRVTEEKQKLEEARRRQEHEAFLMNFSHSLCTTLVLEVLDETLKAIAISEIQKAVDEKAQFVAKCTEQICATIVEETLNADITALVEDILEAKLQCIRKYIDR</sequence>
<name>A0A5C6PR12_9TELE</name>
<dbReference type="GO" id="GO:0016579">
    <property type="term" value="P:protein deubiquitination"/>
    <property type="evidence" value="ECO:0007669"/>
    <property type="project" value="InterPro"/>
</dbReference>
<dbReference type="InterPro" id="IPR018200">
    <property type="entry name" value="USP_CS"/>
</dbReference>
<feature type="coiled-coil region" evidence="1">
    <location>
        <begin position="1125"/>
        <end position="1152"/>
    </location>
</feature>
<feature type="domain" description="USP" evidence="3">
    <location>
        <begin position="41"/>
        <end position="552"/>
    </location>
</feature>